<gene>
    <name evidence="1" type="ORF">Amon02_000355100</name>
</gene>
<accession>A0ACB5T1D8</accession>
<evidence type="ECO:0000313" key="2">
    <source>
        <dbReference type="Proteomes" id="UP001165064"/>
    </source>
</evidence>
<reference evidence="1" key="1">
    <citation type="submission" date="2023-04" db="EMBL/GenBank/DDBJ databases">
        <title>Ambrosiozyma monospora NBRC 10751.</title>
        <authorList>
            <person name="Ichikawa N."/>
            <person name="Sato H."/>
            <person name="Tonouchi N."/>
        </authorList>
    </citation>
    <scope>NUCLEOTIDE SEQUENCE</scope>
    <source>
        <strain evidence="1">NBRC 10751</strain>
    </source>
</reference>
<name>A0ACB5T1D8_AMBMO</name>
<protein>
    <submittedName>
        <fullName evidence="1">Unnamed protein product</fullName>
    </submittedName>
</protein>
<proteinExistence type="predicted"/>
<dbReference type="Proteomes" id="UP001165064">
    <property type="component" value="Unassembled WGS sequence"/>
</dbReference>
<organism evidence="1 2">
    <name type="scientific">Ambrosiozyma monospora</name>
    <name type="common">Yeast</name>
    <name type="synonym">Endomycopsis monosporus</name>
    <dbReference type="NCBI Taxonomy" id="43982"/>
    <lineage>
        <taxon>Eukaryota</taxon>
        <taxon>Fungi</taxon>
        <taxon>Dikarya</taxon>
        <taxon>Ascomycota</taxon>
        <taxon>Saccharomycotina</taxon>
        <taxon>Pichiomycetes</taxon>
        <taxon>Pichiales</taxon>
        <taxon>Pichiaceae</taxon>
        <taxon>Ambrosiozyma</taxon>
    </lineage>
</organism>
<dbReference type="EMBL" id="BSXS01002276">
    <property type="protein sequence ID" value="GME78665.1"/>
    <property type="molecule type" value="Genomic_DNA"/>
</dbReference>
<sequence length="325" mass="37308">MNMHTTNTNGTSVNGSTRENIPQSSSQIWSKYLTQSGILYDGRFTDVTLKAFKKEYKLHKVFLARSPVLNRMFEIWQEEEDKKEKQQTAENNKNDKVKENGSEQQKEPESKSNPKPKQTEDLSLGKGSLLTQRSFELMLKRLYLCPDFEGEQENTIAMIETGQYFGLPDMVEYALQHPRLQDTTYMLPFALDHEEYGDIGLQCISDCIDLITRNNYSKYIDALEKSLSNSPITMVLRKRNLIITENYASDATKADYLVLVLKALSSVYGEEKHIRILKKVLNTKVDFSNIPSRSIPQFARVKDNNGYSFIDSSVICESFEKLFLA</sequence>
<evidence type="ECO:0000313" key="1">
    <source>
        <dbReference type="EMBL" id="GME78665.1"/>
    </source>
</evidence>
<comment type="caution">
    <text evidence="1">The sequence shown here is derived from an EMBL/GenBank/DDBJ whole genome shotgun (WGS) entry which is preliminary data.</text>
</comment>
<keyword evidence="2" id="KW-1185">Reference proteome</keyword>